<dbReference type="InterPro" id="IPR001543">
    <property type="entry name" value="FliN-like_C"/>
</dbReference>
<evidence type="ECO:0000259" key="2">
    <source>
        <dbReference type="Pfam" id="PF01052"/>
    </source>
</evidence>
<feature type="region of interest" description="Disordered" evidence="1">
    <location>
        <begin position="328"/>
        <end position="369"/>
    </location>
</feature>
<gene>
    <name evidence="3" type="ORF">IQ24_00480</name>
</gene>
<keyword evidence="3" id="KW-0282">Flagellum</keyword>
<keyword evidence="3" id="KW-0969">Cilium</keyword>
<dbReference type="SUPFAM" id="SSF101801">
    <property type="entry name" value="Surface presentation of antigens (SPOA)"/>
    <property type="match status" value="1"/>
</dbReference>
<dbReference type="Gene3D" id="2.30.330.10">
    <property type="entry name" value="SpoA-like"/>
    <property type="match status" value="1"/>
</dbReference>
<reference evidence="3 4" key="1">
    <citation type="journal article" date="2015" name="Stand. Genomic Sci.">
        <title>Genomic Encyclopedia of Bacterial and Archaeal Type Strains, Phase III: the genomes of soil and plant-associated and newly described type strains.</title>
        <authorList>
            <person name="Whitman W.B."/>
            <person name="Woyke T."/>
            <person name="Klenk H.P."/>
            <person name="Zhou Y."/>
            <person name="Lilburn T.G."/>
            <person name="Beck B.J."/>
            <person name="De Vos P."/>
            <person name="Vandamme P."/>
            <person name="Eisen J.A."/>
            <person name="Garrity G."/>
            <person name="Hugenholtz P."/>
            <person name="Kyrpides N.C."/>
        </authorList>
    </citation>
    <scope>NUCLEOTIDE SEQUENCE [LARGE SCALE GENOMIC DNA]</scope>
    <source>
        <strain evidence="3 4">CGMCC 1.5364</strain>
    </source>
</reference>
<dbReference type="Proteomes" id="UP000316225">
    <property type="component" value="Unassembled WGS sequence"/>
</dbReference>
<dbReference type="AlphaFoldDB" id="A0A562P1Y2"/>
<dbReference type="InterPro" id="IPR036429">
    <property type="entry name" value="SpoA-like_sf"/>
</dbReference>
<evidence type="ECO:0000313" key="3">
    <source>
        <dbReference type="EMBL" id="TWI38341.1"/>
    </source>
</evidence>
<dbReference type="OrthoDB" id="7824563at2"/>
<proteinExistence type="predicted"/>
<feature type="compositionally biased region" description="Pro residues" evidence="1">
    <location>
        <begin position="339"/>
        <end position="351"/>
    </location>
</feature>
<protein>
    <submittedName>
        <fullName evidence="3">Flagellar motor switch protein FliM</fullName>
    </submittedName>
</protein>
<dbReference type="Pfam" id="PF01052">
    <property type="entry name" value="FliMN_C"/>
    <property type="match status" value="1"/>
</dbReference>
<comment type="caution">
    <text evidence="3">The sequence shown here is derived from an EMBL/GenBank/DDBJ whole genome shotgun (WGS) entry which is preliminary data.</text>
</comment>
<dbReference type="RefSeq" id="WP_158637471.1">
    <property type="nucleotide sequence ID" value="NZ_VLKU01000001.1"/>
</dbReference>
<keyword evidence="3" id="KW-0966">Cell projection</keyword>
<feature type="domain" description="Flagellar motor switch protein FliN-like C-terminal" evidence="2">
    <location>
        <begin position="255"/>
        <end position="322"/>
    </location>
</feature>
<organism evidence="3 4">
    <name type="scientific">Paracoccus sulfuroxidans</name>
    <dbReference type="NCBI Taxonomy" id="384678"/>
    <lineage>
        <taxon>Bacteria</taxon>
        <taxon>Pseudomonadati</taxon>
        <taxon>Pseudomonadota</taxon>
        <taxon>Alphaproteobacteria</taxon>
        <taxon>Rhodobacterales</taxon>
        <taxon>Paracoccaceae</taxon>
        <taxon>Paracoccus</taxon>
    </lineage>
</organism>
<name>A0A562P1Y2_9RHOB</name>
<evidence type="ECO:0000256" key="1">
    <source>
        <dbReference type="SAM" id="MobiDB-lite"/>
    </source>
</evidence>
<sequence length="381" mass="40901">MRPDSASPPRVDAPPGSVLRRLLIKPRPDPVMEHLPVIAPVSGSPEIAIQKLAAVTLGRVAEKLLHLPVFAQQVQIREVSPAELPELFPEWSLFAIVEGRSDSLGVMALCPQFLTSIIEMQATGRVSSRAVPARRPTRTDATIAAEFVNSFLGELGRYLPDPQELPDFASYRYATYLDDPRPLGLMLDDIPFSLLSMEFRAGAGGQRDCTLHLALPARAQAHAGFALQLPQMEEEELAPVPAPPSPELSEALASAVQHAPVDLVGILARRKLSLQVLRGLTAGSLIPLPGKSIDQIRLETPGGQLIAQGRLGEAEGQYALRLRTETGGEDGVDAQDTSPPAPPFAFAPEPPMADLAMPDAFRDAPDPTEPLAELINLAPID</sequence>
<dbReference type="EMBL" id="VLKU01000001">
    <property type="protein sequence ID" value="TWI38341.1"/>
    <property type="molecule type" value="Genomic_DNA"/>
</dbReference>
<keyword evidence="4" id="KW-1185">Reference proteome</keyword>
<evidence type="ECO:0000313" key="4">
    <source>
        <dbReference type="Proteomes" id="UP000316225"/>
    </source>
</evidence>
<accession>A0A562P1Y2</accession>